<evidence type="ECO:0000313" key="1">
    <source>
        <dbReference type="EMBL" id="KAH3774432.1"/>
    </source>
</evidence>
<reference evidence="1" key="2">
    <citation type="submission" date="2020-11" db="EMBL/GenBank/DDBJ databases">
        <authorList>
            <person name="McCartney M.A."/>
            <person name="Auch B."/>
            <person name="Kono T."/>
            <person name="Mallez S."/>
            <person name="Becker A."/>
            <person name="Gohl D.M."/>
            <person name="Silverstein K.A.T."/>
            <person name="Koren S."/>
            <person name="Bechman K.B."/>
            <person name="Herman A."/>
            <person name="Abrahante J.E."/>
            <person name="Garbe J."/>
        </authorList>
    </citation>
    <scope>NUCLEOTIDE SEQUENCE</scope>
    <source>
        <strain evidence="1">Duluth1</strain>
        <tissue evidence="1">Whole animal</tissue>
    </source>
</reference>
<dbReference type="Proteomes" id="UP000828390">
    <property type="component" value="Unassembled WGS sequence"/>
</dbReference>
<evidence type="ECO:0000313" key="2">
    <source>
        <dbReference type="Proteomes" id="UP000828390"/>
    </source>
</evidence>
<name>A0A9D4E5V8_DREPO</name>
<keyword evidence="2" id="KW-1185">Reference proteome</keyword>
<organism evidence="1 2">
    <name type="scientific">Dreissena polymorpha</name>
    <name type="common">Zebra mussel</name>
    <name type="synonym">Mytilus polymorpha</name>
    <dbReference type="NCBI Taxonomy" id="45954"/>
    <lineage>
        <taxon>Eukaryota</taxon>
        <taxon>Metazoa</taxon>
        <taxon>Spiralia</taxon>
        <taxon>Lophotrochozoa</taxon>
        <taxon>Mollusca</taxon>
        <taxon>Bivalvia</taxon>
        <taxon>Autobranchia</taxon>
        <taxon>Heteroconchia</taxon>
        <taxon>Euheterodonta</taxon>
        <taxon>Imparidentia</taxon>
        <taxon>Neoheterodontei</taxon>
        <taxon>Myida</taxon>
        <taxon>Dreissenoidea</taxon>
        <taxon>Dreissenidae</taxon>
        <taxon>Dreissena</taxon>
    </lineage>
</organism>
<reference evidence="1" key="1">
    <citation type="journal article" date="2019" name="bioRxiv">
        <title>The Genome of the Zebra Mussel, Dreissena polymorpha: A Resource for Invasive Species Research.</title>
        <authorList>
            <person name="McCartney M.A."/>
            <person name="Auch B."/>
            <person name="Kono T."/>
            <person name="Mallez S."/>
            <person name="Zhang Y."/>
            <person name="Obille A."/>
            <person name="Becker A."/>
            <person name="Abrahante J.E."/>
            <person name="Garbe J."/>
            <person name="Badalamenti J.P."/>
            <person name="Herman A."/>
            <person name="Mangelson H."/>
            <person name="Liachko I."/>
            <person name="Sullivan S."/>
            <person name="Sone E.D."/>
            <person name="Koren S."/>
            <person name="Silverstein K.A.T."/>
            <person name="Beckman K.B."/>
            <person name="Gohl D.M."/>
        </authorList>
    </citation>
    <scope>NUCLEOTIDE SEQUENCE</scope>
    <source>
        <strain evidence="1">Duluth1</strain>
        <tissue evidence="1">Whole animal</tissue>
    </source>
</reference>
<comment type="caution">
    <text evidence="1">The sequence shown here is derived from an EMBL/GenBank/DDBJ whole genome shotgun (WGS) entry which is preliminary data.</text>
</comment>
<proteinExistence type="predicted"/>
<accession>A0A9D4E5V8</accession>
<sequence length="152" mass="17850">MEDQFFTNNTLQYKCCKVPVHDKQGNLVETQYKLCSGRQGIYTLNLYQTKSSCSINGKNAHQFTEIHLLVMLKNVEERLVDDETKTTDVNNAFKNLLMSISKNESKLSENQNENESDSHEELRRLNESVYQYEKKNMLVELIKTQIRISMRY</sequence>
<gene>
    <name evidence="1" type="ORF">DPMN_175814</name>
</gene>
<dbReference type="AlphaFoldDB" id="A0A9D4E5V8"/>
<dbReference type="EMBL" id="JAIWYP010000009">
    <property type="protein sequence ID" value="KAH3774432.1"/>
    <property type="molecule type" value="Genomic_DNA"/>
</dbReference>
<protein>
    <submittedName>
        <fullName evidence="1">Uncharacterized protein</fullName>
    </submittedName>
</protein>